<protein>
    <submittedName>
        <fullName evidence="1">Uncharacterized protein</fullName>
    </submittedName>
</protein>
<keyword evidence="2" id="KW-1185">Reference proteome</keyword>
<name>A0A8J3PNL4_9ACTN</name>
<dbReference type="InterPro" id="IPR045647">
    <property type="entry name" value="DUF6401"/>
</dbReference>
<comment type="caution">
    <text evidence="1">The sequence shown here is derived from an EMBL/GenBank/DDBJ whole genome shotgun (WGS) entry which is preliminary data.</text>
</comment>
<dbReference type="EMBL" id="BONU01000074">
    <property type="protein sequence ID" value="GIG76726.1"/>
    <property type="molecule type" value="Genomic_DNA"/>
</dbReference>
<dbReference type="Proteomes" id="UP000653674">
    <property type="component" value="Unassembled WGS sequence"/>
</dbReference>
<proteinExistence type="predicted"/>
<evidence type="ECO:0000313" key="2">
    <source>
        <dbReference type="Proteomes" id="UP000653674"/>
    </source>
</evidence>
<reference evidence="1" key="1">
    <citation type="submission" date="2021-01" db="EMBL/GenBank/DDBJ databases">
        <title>Whole genome shotgun sequence of Planosporangium flavigriseum NBRC 105377.</title>
        <authorList>
            <person name="Komaki H."/>
            <person name="Tamura T."/>
        </authorList>
    </citation>
    <scope>NUCLEOTIDE SEQUENCE</scope>
    <source>
        <strain evidence="1">NBRC 105377</strain>
    </source>
</reference>
<accession>A0A8J3PNL4</accession>
<gene>
    <name evidence="1" type="ORF">Pfl04_51300</name>
</gene>
<sequence>MAVDAARASLDDLMAWVGVDGLVAALRTPGLLAAIDQHAAAVRDVLGERVTDAPALAEYALDVHAAAIVEGHLLPDPGRLDWSDAPAYLMRLVAVCALADVADCL</sequence>
<evidence type="ECO:0000313" key="1">
    <source>
        <dbReference type="EMBL" id="GIG76726.1"/>
    </source>
</evidence>
<dbReference type="AlphaFoldDB" id="A0A8J3PNL4"/>
<organism evidence="1 2">
    <name type="scientific">Planosporangium flavigriseum</name>
    <dbReference type="NCBI Taxonomy" id="373681"/>
    <lineage>
        <taxon>Bacteria</taxon>
        <taxon>Bacillati</taxon>
        <taxon>Actinomycetota</taxon>
        <taxon>Actinomycetes</taxon>
        <taxon>Micromonosporales</taxon>
        <taxon>Micromonosporaceae</taxon>
        <taxon>Planosporangium</taxon>
    </lineage>
</organism>
<dbReference type="Pfam" id="PF19939">
    <property type="entry name" value="DUF6401"/>
    <property type="match status" value="1"/>
</dbReference>